<name>A0A9P6B6I1_9AGAM</name>
<gene>
    <name evidence="11" type="ORF">BS47DRAFT_1289420</name>
</gene>
<keyword evidence="4" id="KW-0999">Mitochondrion inner membrane</keyword>
<dbReference type="Pfam" id="PF08118">
    <property type="entry name" value="MDM31_MDM32"/>
    <property type="match status" value="1"/>
</dbReference>
<dbReference type="Proteomes" id="UP000886523">
    <property type="component" value="Unassembled WGS sequence"/>
</dbReference>
<dbReference type="AlphaFoldDB" id="A0A9P6B6I1"/>
<dbReference type="PANTHER" id="PTHR31068">
    <property type="entry name" value="MITOCHONDRIAL DISTRIBUTION AND MORPHOLOGY PROTEIN 31"/>
    <property type="match status" value="1"/>
</dbReference>
<dbReference type="GO" id="GO:0000001">
    <property type="term" value="P:mitochondrion inheritance"/>
    <property type="evidence" value="ECO:0007669"/>
    <property type="project" value="InterPro"/>
</dbReference>
<comment type="subcellular location">
    <subcellularLocation>
        <location evidence="1">Mitochondrion inner membrane</location>
    </subcellularLocation>
</comment>
<evidence type="ECO:0008006" key="13">
    <source>
        <dbReference type="Google" id="ProtNLM"/>
    </source>
</evidence>
<keyword evidence="6 10" id="KW-1133">Transmembrane helix</keyword>
<dbReference type="PANTHER" id="PTHR31068:SF0">
    <property type="entry name" value="MITOCHONDRIAL DISTRIBUTION AND MORPHOLOGY PROTEIN 31"/>
    <property type="match status" value="1"/>
</dbReference>
<keyword evidence="5" id="KW-0809">Transit peptide</keyword>
<accession>A0A9P6B6I1</accession>
<organism evidence="11 12">
    <name type="scientific">Hydnum rufescens UP504</name>
    <dbReference type="NCBI Taxonomy" id="1448309"/>
    <lineage>
        <taxon>Eukaryota</taxon>
        <taxon>Fungi</taxon>
        <taxon>Dikarya</taxon>
        <taxon>Basidiomycota</taxon>
        <taxon>Agaricomycotina</taxon>
        <taxon>Agaricomycetes</taxon>
        <taxon>Cantharellales</taxon>
        <taxon>Hydnaceae</taxon>
        <taxon>Hydnum</taxon>
    </lineage>
</organism>
<sequence length="565" mass="63966">MKDLGHLQNYSRFFRQLVQTVPHLSRPTRDDLLNVTSSFWKRLRIRFKWLTIRSFRKFNADDISAFFSFALVGNTLWILIGTTTFFSVIIATINSLRLQGYVARAISDYLTHETGITIVFESAIVPKWKGSQISFKNVFVSRRPREADDSLSRAEMGKRAAARFDVGHGPAIFHDEDDPYLLPIEPIYKNANYSMFDLNVDSIDVTLSLTRWLDGKGLVKDAEVKGVRGVLDRRSVTYDPDKPLDPADFRQIAKPGDFHLESLKLEDVLVTVYQPNGFRPYTASIFHADLRCLRKQWFCYDFLCAENIVGQIDNCLFSLHTPQSIGHTVEADAKDTPWERMARFRIDGLNVDHLQAATGIGSGPISWITSGKVDTVFDFKFPSKPSEDFDINAIVSEIAANLSTLRSTDRLPGQRVLAKPALTAPSDDETEDPMRDVSVDIDLRFRDVRAAVPLFTTDLSSVNNALIRPIVAFMNANRTLIPIRCHVTKDRSEFDGAWTLWETGLLDSMALKTYEALAFHVTRANMNRRIRTVSLWSLQQTTKAVVGALRVAIEPLASQMRFMPC</sequence>
<keyword evidence="12" id="KW-1185">Reference proteome</keyword>
<evidence type="ECO:0000256" key="5">
    <source>
        <dbReference type="ARBA" id="ARBA00022946"/>
    </source>
</evidence>
<evidence type="ECO:0000313" key="11">
    <source>
        <dbReference type="EMBL" id="KAF9518644.1"/>
    </source>
</evidence>
<comment type="similarity">
    <text evidence="2">Belongs to the MDM31/MDM32 family.</text>
</comment>
<feature type="transmembrane region" description="Helical" evidence="10">
    <location>
        <begin position="63"/>
        <end position="90"/>
    </location>
</feature>
<evidence type="ECO:0000256" key="10">
    <source>
        <dbReference type="SAM" id="Phobius"/>
    </source>
</evidence>
<dbReference type="GO" id="GO:0005743">
    <property type="term" value="C:mitochondrial inner membrane"/>
    <property type="evidence" value="ECO:0007669"/>
    <property type="project" value="UniProtKB-SubCell"/>
</dbReference>
<evidence type="ECO:0000256" key="2">
    <source>
        <dbReference type="ARBA" id="ARBA00005687"/>
    </source>
</evidence>
<dbReference type="EMBL" id="MU128923">
    <property type="protein sequence ID" value="KAF9518644.1"/>
    <property type="molecule type" value="Genomic_DNA"/>
</dbReference>
<evidence type="ECO:0000256" key="6">
    <source>
        <dbReference type="ARBA" id="ARBA00022989"/>
    </source>
</evidence>
<evidence type="ECO:0000256" key="4">
    <source>
        <dbReference type="ARBA" id="ARBA00022792"/>
    </source>
</evidence>
<dbReference type="OrthoDB" id="17678at2759"/>
<evidence type="ECO:0000256" key="9">
    <source>
        <dbReference type="ARBA" id="ARBA00025191"/>
    </source>
</evidence>
<evidence type="ECO:0000256" key="8">
    <source>
        <dbReference type="ARBA" id="ARBA00023136"/>
    </source>
</evidence>
<evidence type="ECO:0000313" key="12">
    <source>
        <dbReference type="Proteomes" id="UP000886523"/>
    </source>
</evidence>
<comment type="function">
    <text evidence="9">Involved in the organization of the mitochondrial membranes and the global structure of the mitochondria. Also required for mitochondrial distribution and mobility as well as for the maintenance of mitochondrial DNA nucleoids structures.</text>
</comment>
<evidence type="ECO:0000256" key="7">
    <source>
        <dbReference type="ARBA" id="ARBA00023128"/>
    </source>
</evidence>
<dbReference type="InterPro" id="IPR012571">
    <property type="entry name" value="Mdm31/Mdm32"/>
</dbReference>
<evidence type="ECO:0000256" key="3">
    <source>
        <dbReference type="ARBA" id="ARBA00022692"/>
    </source>
</evidence>
<keyword evidence="8 10" id="KW-0472">Membrane</keyword>
<reference evidence="11" key="1">
    <citation type="journal article" date="2020" name="Nat. Commun.">
        <title>Large-scale genome sequencing of mycorrhizal fungi provides insights into the early evolution of symbiotic traits.</title>
        <authorList>
            <person name="Miyauchi S."/>
            <person name="Kiss E."/>
            <person name="Kuo A."/>
            <person name="Drula E."/>
            <person name="Kohler A."/>
            <person name="Sanchez-Garcia M."/>
            <person name="Morin E."/>
            <person name="Andreopoulos B."/>
            <person name="Barry K.W."/>
            <person name="Bonito G."/>
            <person name="Buee M."/>
            <person name="Carver A."/>
            <person name="Chen C."/>
            <person name="Cichocki N."/>
            <person name="Clum A."/>
            <person name="Culley D."/>
            <person name="Crous P.W."/>
            <person name="Fauchery L."/>
            <person name="Girlanda M."/>
            <person name="Hayes R.D."/>
            <person name="Keri Z."/>
            <person name="LaButti K."/>
            <person name="Lipzen A."/>
            <person name="Lombard V."/>
            <person name="Magnuson J."/>
            <person name="Maillard F."/>
            <person name="Murat C."/>
            <person name="Nolan M."/>
            <person name="Ohm R.A."/>
            <person name="Pangilinan J."/>
            <person name="Pereira M.F."/>
            <person name="Perotto S."/>
            <person name="Peter M."/>
            <person name="Pfister S."/>
            <person name="Riley R."/>
            <person name="Sitrit Y."/>
            <person name="Stielow J.B."/>
            <person name="Szollosi G."/>
            <person name="Zifcakova L."/>
            <person name="Stursova M."/>
            <person name="Spatafora J.W."/>
            <person name="Tedersoo L."/>
            <person name="Vaario L.M."/>
            <person name="Yamada A."/>
            <person name="Yan M."/>
            <person name="Wang P."/>
            <person name="Xu J."/>
            <person name="Bruns T."/>
            <person name="Baldrian P."/>
            <person name="Vilgalys R."/>
            <person name="Dunand C."/>
            <person name="Henrissat B."/>
            <person name="Grigoriev I.V."/>
            <person name="Hibbett D."/>
            <person name="Nagy L.G."/>
            <person name="Martin F.M."/>
        </authorList>
    </citation>
    <scope>NUCLEOTIDE SEQUENCE</scope>
    <source>
        <strain evidence="11">UP504</strain>
    </source>
</reference>
<protein>
    <recommendedName>
        <fullName evidence="13">Mitochondrial distribution and morphology protein family 31/32</fullName>
    </recommendedName>
</protein>
<proteinExistence type="inferred from homology"/>
<keyword evidence="7" id="KW-0496">Mitochondrion</keyword>
<dbReference type="GO" id="GO:0007005">
    <property type="term" value="P:mitochondrion organization"/>
    <property type="evidence" value="ECO:0007669"/>
    <property type="project" value="InterPro"/>
</dbReference>
<comment type="caution">
    <text evidence="11">The sequence shown here is derived from an EMBL/GenBank/DDBJ whole genome shotgun (WGS) entry which is preliminary data.</text>
</comment>
<evidence type="ECO:0000256" key="1">
    <source>
        <dbReference type="ARBA" id="ARBA00004273"/>
    </source>
</evidence>
<keyword evidence="3 10" id="KW-0812">Transmembrane</keyword>